<name>X1JZU9_9ZZZZ</name>
<dbReference type="AlphaFoldDB" id="X1JZU9"/>
<comment type="caution">
    <text evidence="1">The sequence shown here is derived from an EMBL/GenBank/DDBJ whole genome shotgun (WGS) entry which is preliminary data.</text>
</comment>
<gene>
    <name evidence="1" type="ORF">S03H2_71140</name>
</gene>
<sequence length="89" mass="10110">MTRCPKCNEEEGTIEFIRTGVTLKVTVYGGHEIEKEVDGETIIFETCEDAQMEVVDDGKAISAKCLDCGYEGKPEEFRWEDLKLTDKEE</sequence>
<dbReference type="EMBL" id="BARU01047496">
    <property type="protein sequence ID" value="GAH99762.1"/>
    <property type="molecule type" value="Genomic_DNA"/>
</dbReference>
<protein>
    <submittedName>
        <fullName evidence="1">Uncharacterized protein</fullName>
    </submittedName>
</protein>
<reference evidence="1" key="1">
    <citation type="journal article" date="2014" name="Front. Microbiol.">
        <title>High frequency of phylogenetically diverse reductive dehalogenase-homologous genes in deep subseafloor sedimentary metagenomes.</title>
        <authorList>
            <person name="Kawai M."/>
            <person name="Futagami T."/>
            <person name="Toyoda A."/>
            <person name="Takaki Y."/>
            <person name="Nishi S."/>
            <person name="Hori S."/>
            <person name="Arai W."/>
            <person name="Tsubouchi T."/>
            <person name="Morono Y."/>
            <person name="Uchiyama I."/>
            <person name="Ito T."/>
            <person name="Fujiyama A."/>
            <person name="Inagaki F."/>
            <person name="Takami H."/>
        </authorList>
    </citation>
    <scope>NUCLEOTIDE SEQUENCE</scope>
    <source>
        <strain evidence="1">Expedition CK06-06</strain>
    </source>
</reference>
<accession>X1JZU9</accession>
<evidence type="ECO:0000313" key="1">
    <source>
        <dbReference type="EMBL" id="GAH99762.1"/>
    </source>
</evidence>
<organism evidence="1">
    <name type="scientific">marine sediment metagenome</name>
    <dbReference type="NCBI Taxonomy" id="412755"/>
    <lineage>
        <taxon>unclassified sequences</taxon>
        <taxon>metagenomes</taxon>
        <taxon>ecological metagenomes</taxon>
    </lineage>
</organism>
<proteinExistence type="predicted"/>